<evidence type="ECO:0000313" key="1">
    <source>
        <dbReference type="EMBL" id="MCI12039.1"/>
    </source>
</evidence>
<dbReference type="Proteomes" id="UP000265520">
    <property type="component" value="Unassembled WGS sequence"/>
</dbReference>
<feature type="non-terminal residue" evidence="1">
    <location>
        <position position="221"/>
    </location>
</feature>
<evidence type="ECO:0000313" key="2">
    <source>
        <dbReference type="Proteomes" id="UP000265520"/>
    </source>
</evidence>
<reference evidence="1 2" key="1">
    <citation type="journal article" date="2018" name="Front. Plant Sci.">
        <title>Red Clover (Trifolium pratense) and Zigzag Clover (T. medium) - A Picture of Genomic Similarities and Differences.</title>
        <authorList>
            <person name="Dluhosova J."/>
            <person name="Istvanek J."/>
            <person name="Nedelnik J."/>
            <person name="Repkova J."/>
        </authorList>
    </citation>
    <scope>NUCLEOTIDE SEQUENCE [LARGE SCALE GENOMIC DNA]</scope>
    <source>
        <strain evidence="2">cv. 10/8</strain>
        <tissue evidence="1">Leaf</tissue>
    </source>
</reference>
<proteinExistence type="predicted"/>
<dbReference type="EMBL" id="LXQA010082500">
    <property type="protein sequence ID" value="MCI12039.1"/>
    <property type="molecule type" value="Genomic_DNA"/>
</dbReference>
<protein>
    <submittedName>
        <fullName evidence="1">Uncharacterized protein</fullName>
    </submittedName>
</protein>
<sequence>MGLSNFNGTVIKSVLAGVEITISRAHLAKLLDVEDNGQKISEYKNETRYRQNIKKELYNAEKIAGKSNSMKNFYVVLFKVLISNIIPRSGGTDTISWEHQHFLYFLQKEKKINLVDILFGHLCQAVRDSFTKNVATVIYPRLLSELFYQTKLVKIFRKVHSELLEGEEKVQKIDAKFLIKKKIKQQIVKAKNPLQSKIEERFFYDGFPVISEADNEEVIQI</sequence>
<keyword evidence="2" id="KW-1185">Reference proteome</keyword>
<accession>A0A392PKL2</accession>
<organism evidence="1 2">
    <name type="scientific">Trifolium medium</name>
    <dbReference type="NCBI Taxonomy" id="97028"/>
    <lineage>
        <taxon>Eukaryota</taxon>
        <taxon>Viridiplantae</taxon>
        <taxon>Streptophyta</taxon>
        <taxon>Embryophyta</taxon>
        <taxon>Tracheophyta</taxon>
        <taxon>Spermatophyta</taxon>
        <taxon>Magnoliopsida</taxon>
        <taxon>eudicotyledons</taxon>
        <taxon>Gunneridae</taxon>
        <taxon>Pentapetalae</taxon>
        <taxon>rosids</taxon>
        <taxon>fabids</taxon>
        <taxon>Fabales</taxon>
        <taxon>Fabaceae</taxon>
        <taxon>Papilionoideae</taxon>
        <taxon>50 kb inversion clade</taxon>
        <taxon>NPAAA clade</taxon>
        <taxon>Hologalegina</taxon>
        <taxon>IRL clade</taxon>
        <taxon>Trifolieae</taxon>
        <taxon>Trifolium</taxon>
    </lineage>
</organism>
<dbReference type="AlphaFoldDB" id="A0A392PKL2"/>
<name>A0A392PKL2_9FABA</name>
<comment type="caution">
    <text evidence="1">The sequence shown here is derived from an EMBL/GenBank/DDBJ whole genome shotgun (WGS) entry which is preliminary data.</text>
</comment>